<dbReference type="GO" id="GO:0016757">
    <property type="term" value="F:glycosyltransferase activity"/>
    <property type="evidence" value="ECO:0007669"/>
    <property type="project" value="InterPro"/>
</dbReference>
<proteinExistence type="predicted"/>
<dbReference type="SUPFAM" id="SSF53756">
    <property type="entry name" value="UDP-Glycosyltransferase/glycogen phosphorylase"/>
    <property type="match status" value="1"/>
</dbReference>
<protein>
    <submittedName>
        <fullName evidence="3">Glycosyltransferase family 4 protein</fullName>
    </submittedName>
</protein>
<gene>
    <name evidence="3" type="ORF">KDA27_13615</name>
</gene>
<feature type="domain" description="Glycosyltransferase subfamily 4-like N-terminal" evidence="2">
    <location>
        <begin position="19"/>
        <end position="166"/>
    </location>
</feature>
<dbReference type="Pfam" id="PF00534">
    <property type="entry name" value="Glycos_transf_1"/>
    <property type="match status" value="1"/>
</dbReference>
<dbReference type="Pfam" id="PF13439">
    <property type="entry name" value="Glyco_transf_4"/>
    <property type="match status" value="1"/>
</dbReference>
<organism evidence="3 4">
    <name type="scientific">Eiseniibacteriota bacterium</name>
    <dbReference type="NCBI Taxonomy" id="2212470"/>
    <lineage>
        <taxon>Bacteria</taxon>
        <taxon>Candidatus Eiseniibacteriota</taxon>
    </lineage>
</organism>
<dbReference type="PANTHER" id="PTHR45947">
    <property type="entry name" value="SULFOQUINOVOSYL TRANSFERASE SQD2"/>
    <property type="match status" value="1"/>
</dbReference>
<dbReference type="Gene3D" id="3.40.50.2000">
    <property type="entry name" value="Glycogen Phosphorylase B"/>
    <property type="match status" value="2"/>
</dbReference>
<evidence type="ECO:0000313" key="3">
    <source>
        <dbReference type="EMBL" id="MCA9756836.1"/>
    </source>
</evidence>
<dbReference type="Proteomes" id="UP000739538">
    <property type="component" value="Unassembled WGS sequence"/>
</dbReference>
<name>A0A956ND61_UNCEI</name>
<evidence type="ECO:0000259" key="1">
    <source>
        <dbReference type="Pfam" id="PF00534"/>
    </source>
</evidence>
<evidence type="ECO:0000313" key="4">
    <source>
        <dbReference type="Proteomes" id="UP000739538"/>
    </source>
</evidence>
<evidence type="ECO:0000259" key="2">
    <source>
        <dbReference type="Pfam" id="PF13439"/>
    </source>
</evidence>
<dbReference type="CDD" id="cd03801">
    <property type="entry name" value="GT4_PimA-like"/>
    <property type="match status" value="1"/>
</dbReference>
<accession>A0A956ND61</accession>
<dbReference type="EMBL" id="JAGQHS010000069">
    <property type="protein sequence ID" value="MCA9756836.1"/>
    <property type="molecule type" value="Genomic_DNA"/>
</dbReference>
<dbReference type="InterPro" id="IPR028098">
    <property type="entry name" value="Glyco_trans_4-like_N"/>
</dbReference>
<sequence>MDGVLLRVLHVINDLESDGGAQRIVRDLVALHSGRVEPSVLTLYPVSQEVLSELHALGVRHAALKTVPPRAGEVSRFLHQYDVAHVHLFPSLYLSTLISGPKLFTEHNTWNRRMETETFRSVERFVYRRYDRVVCISEATERALLRWLGPGGPPTTVIPNGIRLDRFRGEVRPLPEEHVTFVMVARFVPQKDQATVIRALARLPERARLVLVGDGPLRSHAEELARSLGVEGRIRFLPPVPADEMPGLLRNADIYVQSSHWEGFGLVAVEAMASGLPVVASRVPGLSEVVGPSMPQFDPGDDSGLARLAEHLLSPDVYADLSRTALERSRRFGAEAMADAYLETYQQLHLESGRGTTN</sequence>
<dbReference type="AlphaFoldDB" id="A0A956ND61"/>
<dbReference type="InterPro" id="IPR050194">
    <property type="entry name" value="Glycosyltransferase_grp1"/>
</dbReference>
<reference evidence="3" key="2">
    <citation type="journal article" date="2021" name="Microbiome">
        <title>Successional dynamics and alternative stable states in a saline activated sludge microbial community over 9 years.</title>
        <authorList>
            <person name="Wang Y."/>
            <person name="Ye J."/>
            <person name="Ju F."/>
            <person name="Liu L."/>
            <person name="Boyd J.A."/>
            <person name="Deng Y."/>
            <person name="Parks D.H."/>
            <person name="Jiang X."/>
            <person name="Yin X."/>
            <person name="Woodcroft B.J."/>
            <person name="Tyson G.W."/>
            <person name="Hugenholtz P."/>
            <person name="Polz M.F."/>
            <person name="Zhang T."/>
        </authorList>
    </citation>
    <scope>NUCLEOTIDE SEQUENCE</scope>
    <source>
        <strain evidence="3">HKST-UBA02</strain>
    </source>
</reference>
<feature type="domain" description="Glycosyl transferase family 1" evidence="1">
    <location>
        <begin position="173"/>
        <end position="313"/>
    </location>
</feature>
<reference evidence="3" key="1">
    <citation type="submission" date="2020-04" db="EMBL/GenBank/DDBJ databases">
        <authorList>
            <person name="Zhang T."/>
        </authorList>
    </citation>
    <scope>NUCLEOTIDE SEQUENCE</scope>
    <source>
        <strain evidence="3">HKST-UBA02</strain>
    </source>
</reference>
<comment type="caution">
    <text evidence="3">The sequence shown here is derived from an EMBL/GenBank/DDBJ whole genome shotgun (WGS) entry which is preliminary data.</text>
</comment>
<dbReference type="InterPro" id="IPR001296">
    <property type="entry name" value="Glyco_trans_1"/>
</dbReference>
<dbReference type="PANTHER" id="PTHR45947:SF3">
    <property type="entry name" value="SULFOQUINOVOSYL TRANSFERASE SQD2"/>
    <property type="match status" value="1"/>
</dbReference>